<organism evidence="1 2">
    <name type="scientific">Copranaerobaculum intestinale</name>
    <dbReference type="NCBI Taxonomy" id="2692629"/>
    <lineage>
        <taxon>Bacteria</taxon>
        <taxon>Bacillati</taxon>
        <taxon>Bacillota</taxon>
        <taxon>Erysipelotrichia</taxon>
        <taxon>Erysipelotrichales</taxon>
        <taxon>Erysipelotrichaceae</taxon>
        <taxon>Copranaerobaculum</taxon>
    </lineage>
</organism>
<dbReference type="EMBL" id="WUUQ01000006">
    <property type="protein sequence ID" value="MXQ74393.1"/>
    <property type="molecule type" value="Genomic_DNA"/>
</dbReference>
<sequence length="115" mass="13347">MRENTWKKAAMAAMKQHGFKRNAINHSFYCEWPHCLAAAEFEIVHNKQTMRIRLDLYVYAKHDLKNLMDKVDASDYLTCQGKADFLLEGVTREAVYDQVIDALQESIPRISDIPD</sequence>
<reference evidence="1 2" key="1">
    <citation type="submission" date="2019-12" db="EMBL/GenBank/DDBJ databases">
        <authorList>
            <person name="Yang R."/>
        </authorList>
    </citation>
    <scope>NUCLEOTIDE SEQUENCE [LARGE SCALE GENOMIC DNA]</scope>
    <source>
        <strain evidence="1 2">DONG20-135</strain>
    </source>
</reference>
<dbReference type="RefSeq" id="WP_160625770.1">
    <property type="nucleotide sequence ID" value="NZ_WUUQ01000006.1"/>
</dbReference>
<dbReference type="Proteomes" id="UP000434036">
    <property type="component" value="Unassembled WGS sequence"/>
</dbReference>
<evidence type="ECO:0000313" key="2">
    <source>
        <dbReference type="Proteomes" id="UP000434036"/>
    </source>
</evidence>
<evidence type="ECO:0000313" key="1">
    <source>
        <dbReference type="EMBL" id="MXQ74393.1"/>
    </source>
</evidence>
<protein>
    <submittedName>
        <fullName evidence="1">Uncharacterized protein</fullName>
    </submittedName>
</protein>
<name>A0A6N8UCF2_9FIRM</name>
<reference evidence="1 2" key="2">
    <citation type="submission" date="2020-01" db="EMBL/GenBank/DDBJ databases">
        <title>Clostridiaceae sp. nov. isolated from the gut of human by culturomics.</title>
        <authorList>
            <person name="Chang Y."/>
        </authorList>
    </citation>
    <scope>NUCLEOTIDE SEQUENCE [LARGE SCALE GENOMIC DNA]</scope>
    <source>
        <strain evidence="1 2">DONG20-135</strain>
    </source>
</reference>
<dbReference type="AlphaFoldDB" id="A0A6N8UCF2"/>
<gene>
    <name evidence="1" type="ORF">GSF08_10700</name>
</gene>
<proteinExistence type="predicted"/>
<accession>A0A6N8UCF2</accession>
<comment type="caution">
    <text evidence="1">The sequence shown here is derived from an EMBL/GenBank/DDBJ whole genome shotgun (WGS) entry which is preliminary data.</text>
</comment>
<keyword evidence="2" id="KW-1185">Reference proteome</keyword>